<dbReference type="PANTHER" id="PTHR11215">
    <property type="entry name" value="METAL DEPENDENT HYDROLASE - RELATED"/>
    <property type="match status" value="1"/>
</dbReference>
<sequence>MQAAKRVCRQGVMSAATIGTHNGAFHCDEALACFMLKTLDQFKDAEITRTRDRDVLDRLTIIVDVGDVYDPDRLRFDHHQKGFFETFSAKHTTKLSSAGLIYKHFGKDVIRSLSKPVALSDDDLETLYQKIYTGFIEGLDGIDNGVEQYRASDPSYTGGLTRLYSINTDLSSRVGRLNTPWNETFTDEGQLKRFHAAMQMVGAELADRVREMATIWLPGRQIVADALSDRLKHDPSGRVVVLNQFCPWKDHLHALEETMGVSSPVLYIVYEDSTGASWRVQAVPVESGSFESRCPLPAAWRGLRDDDLSKATGVPGGVFVHMSGFIGGNKTREGALEMAKRAAELTN</sequence>
<evidence type="ECO:0000256" key="1">
    <source>
        <dbReference type="ARBA" id="ARBA00010105"/>
    </source>
</evidence>
<evidence type="ECO:0000313" key="2">
    <source>
        <dbReference type="EMBL" id="CEO97875.1"/>
    </source>
</evidence>
<evidence type="ECO:0008006" key="6">
    <source>
        <dbReference type="Google" id="ProtNLM"/>
    </source>
</evidence>
<evidence type="ECO:0000313" key="3">
    <source>
        <dbReference type="EMBL" id="SPQ98093.1"/>
    </source>
</evidence>
<accession>A0A0G4IRH8</accession>
<comment type="similarity">
    <text evidence="1">Belongs to the MYG1 family.</text>
</comment>
<proteinExistence type="inferred from homology"/>
<keyword evidence="3" id="KW-0496">Mitochondrion</keyword>
<protein>
    <recommendedName>
        <fullName evidence="6">Metal-dependent protein hydrolase</fullName>
    </recommendedName>
</protein>
<dbReference type="InterPro" id="IPR003226">
    <property type="entry name" value="MYG1_exonuclease"/>
</dbReference>
<evidence type="ECO:0000313" key="4">
    <source>
        <dbReference type="Proteomes" id="UP000039324"/>
    </source>
</evidence>
<reference evidence="3 5" key="2">
    <citation type="submission" date="2018-03" db="EMBL/GenBank/DDBJ databases">
        <authorList>
            <person name="Fogelqvist J."/>
        </authorList>
    </citation>
    <scope>NUCLEOTIDE SEQUENCE [LARGE SCALE GENOMIC DNA]</scope>
</reference>
<dbReference type="STRING" id="37360.A0A0G4IRH8"/>
<keyword evidence="4" id="KW-1185">Reference proteome</keyword>
<dbReference type="EMBL" id="CDSF01000081">
    <property type="protein sequence ID" value="CEO97875.1"/>
    <property type="molecule type" value="Genomic_DNA"/>
</dbReference>
<dbReference type="OrthoDB" id="10265310at2759"/>
<dbReference type="GO" id="GO:0005634">
    <property type="term" value="C:nucleus"/>
    <property type="evidence" value="ECO:0007669"/>
    <property type="project" value="TreeGrafter"/>
</dbReference>
<dbReference type="OMA" id="FHCDEVV"/>
<gene>
    <name evidence="2" type="ORF">PBRA_005989</name>
    <name evidence="3" type="ORF">PLBR_LOCUS5308</name>
</gene>
<dbReference type="AlphaFoldDB" id="A0A0G4IRH8"/>
<organism evidence="2 4">
    <name type="scientific">Plasmodiophora brassicae</name>
    <name type="common">Clubroot disease agent</name>
    <dbReference type="NCBI Taxonomy" id="37360"/>
    <lineage>
        <taxon>Eukaryota</taxon>
        <taxon>Sar</taxon>
        <taxon>Rhizaria</taxon>
        <taxon>Endomyxa</taxon>
        <taxon>Phytomyxea</taxon>
        <taxon>Plasmodiophorida</taxon>
        <taxon>Plasmodiophoridae</taxon>
        <taxon>Plasmodiophora</taxon>
    </lineage>
</organism>
<geneLocation type="mitochondrion" evidence="3"/>
<evidence type="ECO:0000313" key="5">
    <source>
        <dbReference type="Proteomes" id="UP000290189"/>
    </source>
</evidence>
<dbReference type="Pfam" id="PF03690">
    <property type="entry name" value="MYG1_exonuc"/>
    <property type="match status" value="1"/>
</dbReference>
<dbReference type="EMBL" id="OVEO01000009">
    <property type="protein sequence ID" value="SPQ98093.1"/>
    <property type="molecule type" value="Genomic_DNA"/>
</dbReference>
<name>A0A0G4IRH8_PLABS</name>
<reference evidence="2 4" key="1">
    <citation type="submission" date="2015-02" db="EMBL/GenBank/DDBJ databases">
        <authorList>
            <person name="Chooi Y.-H."/>
        </authorList>
    </citation>
    <scope>NUCLEOTIDE SEQUENCE [LARGE SCALE GENOMIC DNA]</scope>
    <source>
        <strain evidence="2">E3</strain>
    </source>
</reference>
<dbReference type="PANTHER" id="PTHR11215:SF1">
    <property type="entry name" value="MYG1 EXONUCLEASE"/>
    <property type="match status" value="1"/>
</dbReference>
<dbReference type="GO" id="GO:0005737">
    <property type="term" value="C:cytoplasm"/>
    <property type="evidence" value="ECO:0007669"/>
    <property type="project" value="TreeGrafter"/>
</dbReference>
<dbReference type="Proteomes" id="UP000290189">
    <property type="component" value="Unassembled WGS sequence"/>
</dbReference>
<dbReference type="Proteomes" id="UP000039324">
    <property type="component" value="Unassembled WGS sequence"/>
</dbReference>